<organism evidence="3 4">
    <name type="scientific">Brevundimonas subvibrioides</name>
    <dbReference type="NCBI Taxonomy" id="74313"/>
    <lineage>
        <taxon>Bacteria</taxon>
        <taxon>Pseudomonadati</taxon>
        <taxon>Pseudomonadota</taxon>
        <taxon>Alphaproteobacteria</taxon>
        <taxon>Caulobacterales</taxon>
        <taxon>Caulobacteraceae</taxon>
        <taxon>Brevundimonas</taxon>
    </lineage>
</organism>
<dbReference type="AlphaFoldDB" id="A0A258FNJ9"/>
<proteinExistence type="predicted"/>
<protein>
    <submittedName>
        <fullName evidence="3">Uncharacterized protein</fullName>
    </submittedName>
</protein>
<comment type="caution">
    <text evidence="3">The sequence shown here is derived from an EMBL/GenBank/DDBJ whole genome shotgun (WGS) entry which is preliminary data.</text>
</comment>
<accession>A0A258FNJ9</accession>
<evidence type="ECO:0000256" key="1">
    <source>
        <dbReference type="SAM" id="MobiDB-lite"/>
    </source>
</evidence>
<feature type="chain" id="PRO_5012423530" evidence="2">
    <location>
        <begin position="19"/>
        <end position="115"/>
    </location>
</feature>
<name>A0A258FNJ9_9CAUL</name>
<evidence type="ECO:0000313" key="3">
    <source>
        <dbReference type="EMBL" id="OYX34071.1"/>
    </source>
</evidence>
<dbReference type="Proteomes" id="UP000215595">
    <property type="component" value="Unassembled WGS sequence"/>
</dbReference>
<evidence type="ECO:0000313" key="4">
    <source>
        <dbReference type="Proteomes" id="UP000215595"/>
    </source>
</evidence>
<feature type="signal peptide" evidence="2">
    <location>
        <begin position="1"/>
        <end position="18"/>
    </location>
</feature>
<evidence type="ECO:0000256" key="2">
    <source>
        <dbReference type="SAM" id="SignalP"/>
    </source>
</evidence>
<sequence length="115" mass="12606">MRVALALIALAVASPVTAQTWLGPGVSPGEVQRYRIEQQRLRSAEQAAFARQQTLNSRLTRLEVEAARQPEPYIPHVQPLPRTSGAPSVAGATQRREAVSSGVGQIDDWLDRQPR</sequence>
<dbReference type="EMBL" id="NCEB01000011">
    <property type="protein sequence ID" value="OYX34071.1"/>
    <property type="molecule type" value="Genomic_DNA"/>
</dbReference>
<gene>
    <name evidence="3" type="ORF">B7Z01_06950</name>
</gene>
<keyword evidence="2" id="KW-0732">Signal</keyword>
<reference evidence="3 4" key="1">
    <citation type="submission" date="2017-03" db="EMBL/GenBank/DDBJ databases">
        <title>Lifting the veil on microbial sulfur biogeochemistry in mining wastewaters.</title>
        <authorList>
            <person name="Kantor R.S."/>
            <person name="Colenbrander Nelson T."/>
            <person name="Marshall S."/>
            <person name="Bennett D."/>
            <person name="Apte S."/>
            <person name="Camacho D."/>
            <person name="Thomas B.C."/>
            <person name="Warren L.A."/>
            <person name="Banfield J.F."/>
        </authorList>
    </citation>
    <scope>NUCLEOTIDE SEQUENCE [LARGE SCALE GENOMIC DNA]</scope>
    <source>
        <strain evidence="3">32-69-9</strain>
    </source>
</reference>
<feature type="region of interest" description="Disordered" evidence="1">
    <location>
        <begin position="74"/>
        <end position="115"/>
    </location>
</feature>